<evidence type="ECO:0000313" key="5">
    <source>
        <dbReference type="EMBL" id="CAF1577728.1"/>
    </source>
</evidence>
<dbReference type="Pfam" id="PF13432">
    <property type="entry name" value="TPR_16"/>
    <property type="match status" value="1"/>
</dbReference>
<feature type="repeat" description="TPR" evidence="3">
    <location>
        <begin position="262"/>
        <end position="295"/>
    </location>
</feature>
<dbReference type="PROSITE" id="PS51996">
    <property type="entry name" value="TR_MART"/>
    <property type="match status" value="1"/>
</dbReference>
<keyword evidence="7" id="KW-1185">Reference proteome</keyword>
<dbReference type="Gene3D" id="1.25.40.10">
    <property type="entry name" value="Tetratricopeptide repeat domain"/>
    <property type="match status" value="3"/>
</dbReference>
<dbReference type="InterPro" id="IPR003540">
    <property type="entry name" value="ADP-ribosyltransferase"/>
</dbReference>
<dbReference type="Proteomes" id="UP000663829">
    <property type="component" value="Unassembled WGS sequence"/>
</dbReference>
<evidence type="ECO:0000256" key="2">
    <source>
        <dbReference type="ARBA" id="ARBA00022803"/>
    </source>
</evidence>
<dbReference type="Pfam" id="PF03496">
    <property type="entry name" value="ADPrib_exo_Tox"/>
    <property type="match status" value="1"/>
</dbReference>
<feature type="repeat" description="TPR" evidence="3">
    <location>
        <begin position="428"/>
        <end position="461"/>
    </location>
</feature>
<dbReference type="Pfam" id="PF13374">
    <property type="entry name" value="TPR_10"/>
    <property type="match status" value="1"/>
</dbReference>
<comment type="caution">
    <text evidence="5">The sequence shown here is derived from an EMBL/GenBank/DDBJ whole genome shotgun (WGS) entry which is preliminary data.</text>
</comment>
<dbReference type="GO" id="GO:0005576">
    <property type="term" value="C:extracellular region"/>
    <property type="evidence" value="ECO:0007669"/>
    <property type="project" value="InterPro"/>
</dbReference>
<gene>
    <name evidence="5" type="ORF">GPM918_LOCUS40861</name>
    <name evidence="6" type="ORF">SRO942_LOCUS41847</name>
</gene>
<sequence length="619" mass="71789">MQHTPLAKQEMLDKCQKHYNKDPSKLKRIQEFADTYKKEEAIKWFTKDSFIYRLLNRALRTEDINALYIFRFYISDLCSSLEERCELTKEFINVGKVYRGLQLHQEQIDKLKTSIGSLISLYGFVSTSTIKELALIYAGTDCKDLVPVIFEIDLDAKTDQTIFTYIAYESNFPDQEEILIDIGTTFRIKEVALDKGVWTVSLAATNEGREIVNGYLALQQSEVAEIGTTILFGRLLADMGKYQKSQGYFEGLLKTPDGENVANIYYNIGRALYLNGKYDDALTYYIRAYEQSHHPQSAIQAARILNGIGNVYYSCNEYDKARKHHLRSLKIRQKMHLTDHYDVAESLNDLAGTYSSLNNHKMAEKYYSEAFNMYQRTLPANHHRIGECYNTNGVILQEKGEYDKALVAYTNAHKLRKRVLLLNHPDFADNLLNIGMIYYHQNDYDTAEKYYKDALVIQERELPSDHPALARTMHEIGVIYYRQDNYMQAFNYHVKAMNIFYKMLPANRLNFARSLHEIGTVSYELNDYQMAFDCYKQALNIKKKILSNKHYDFGRTLNNMGALYHALGEKSEAFKCYSKALRIFQQTLVSDHADILSVRSNTDKLRSRAERLIDLFRGA</sequence>
<evidence type="ECO:0000313" key="6">
    <source>
        <dbReference type="EMBL" id="CAF4443788.1"/>
    </source>
</evidence>
<dbReference type="InterPro" id="IPR011990">
    <property type="entry name" value="TPR-like_helical_dom_sf"/>
</dbReference>
<evidence type="ECO:0000256" key="1">
    <source>
        <dbReference type="ARBA" id="ARBA00022737"/>
    </source>
</evidence>
<accession>A0A815Z4N9</accession>
<dbReference type="OrthoDB" id="19588at2759"/>
<proteinExistence type="predicted"/>
<dbReference type="SUPFAM" id="SSF56399">
    <property type="entry name" value="ADP-ribosylation"/>
    <property type="match status" value="1"/>
</dbReference>
<dbReference type="AlphaFoldDB" id="A0A815Z4N9"/>
<evidence type="ECO:0000313" key="7">
    <source>
        <dbReference type="Proteomes" id="UP000663829"/>
    </source>
</evidence>
<feature type="repeat" description="TPR" evidence="3">
    <location>
        <begin position="554"/>
        <end position="587"/>
    </location>
</feature>
<dbReference type="EMBL" id="CAJNOQ010031028">
    <property type="protein sequence ID" value="CAF1577728.1"/>
    <property type="molecule type" value="Genomic_DNA"/>
</dbReference>
<keyword evidence="2 3" id="KW-0802">TPR repeat</keyword>
<name>A0A815Z4N9_9BILA</name>
<dbReference type="InterPro" id="IPR019734">
    <property type="entry name" value="TPR_rpt"/>
</dbReference>
<dbReference type="Pfam" id="PF13424">
    <property type="entry name" value="TPR_12"/>
    <property type="match status" value="3"/>
</dbReference>
<dbReference type="SUPFAM" id="SSF48452">
    <property type="entry name" value="TPR-like"/>
    <property type="match status" value="2"/>
</dbReference>
<dbReference type="PANTHER" id="PTHR45641">
    <property type="entry name" value="TETRATRICOPEPTIDE REPEAT PROTEIN (AFU_ORTHOLOGUE AFUA_6G03870)"/>
    <property type="match status" value="1"/>
</dbReference>
<feature type="domain" description="ADP ribosyltransferase" evidence="4">
    <location>
        <begin position="35"/>
        <end position="197"/>
    </location>
</feature>
<dbReference type="SMART" id="SM00028">
    <property type="entry name" value="TPR"/>
    <property type="match status" value="8"/>
</dbReference>
<protein>
    <recommendedName>
        <fullName evidence="4">ADP ribosyltransferase domain-containing protein</fullName>
    </recommendedName>
</protein>
<organism evidence="5 7">
    <name type="scientific">Didymodactylos carnosus</name>
    <dbReference type="NCBI Taxonomy" id="1234261"/>
    <lineage>
        <taxon>Eukaryota</taxon>
        <taxon>Metazoa</taxon>
        <taxon>Spiralia</taxon>
        <taxon>Gnathifera</taxon>
        <taxon>Rotifera</taxon>
        <taxon>Eurotatoria</taxon>
        <taxon>Bdelloidea</taxon>
        <taxon>Philodinida</taxon>
        <taxon>Philodinidae</taxon>
        <taxon>Didymodactylos</taxon>
    </lineage>
</organism>
<feature type="repeat" description="TPR" evidence="3">
    <location>
        <begin position="302"/>
        <end position="335"/>
    </location>
</feature>
<evidence type="ECO:0000259" key="4">
    <source>
        <dbReference type="Pfam" id="PF03496"/>
    </source>
</evidence>
<evidence type="ECO:0000256" key="3">
    <source>
        <dbReference type="PROSITE-ProRule" id="PRU00339"/>
    </source>
</evidence>
<dbReference type="PANTHER" id="PTHR45641:SF19">
    <property type="entry name" value="NEPHROCYSTIN-3"/>
    <property type="match status" value="1"/>
</dbReference>
<dbReference type="PROSITE" id="PS50005">
    <property type="entry name" value="TPR"/>
    <property type="match status" value="5"/>
</dbReference>
<dbReference type="EMBL" id="CAJOBC010096938">
    <property type="protein sequence ID" value="CAF4443788.1"/>
    <property type="molecule type" value="Genomic_DNA"/>
</dbReference>
<reference evidence="5" key="1">
    <citation type="submission" date="2021-02" db="EMBL/GenBank/DDBJ databases">
        <authorList>
            <person name="Nowell W R."/>
        </authorList>
    </citation>
    <scope>NUCLEOTIDE SEQUENCE</scope>
</reference>
<feature type="repeat" description="TPR" evidence="3">
    <location>
        <begin position="512"/>
        <end position="545"/>
    </location>
</feature>
<keyword evidence="1" id="KW-0677">Repeat</keyword>
<dbReference type="Proteomes" id="UP000681722">
    <property type="component" value="Unassembled WGS sequence"/>
</dbReference>
<dbReference type="Gene3D" id="3.90.176.10">
    <property type="entry name" value="Toxin ADP-ribosyltransferase, Chain A, domain 1"/>
    <property type="match status" value="1"/>
</dbReference>